<dbReference type="Proteomes" id="UP000247634">
    <property type="component" value="Chromosome"/>
</dbReference>
<feature type="region of interest" description="Disordered" evidence="1">
    <location>
        <begin position="241"/>
        <end position="262"/>
    </location>
</feature>
<dbReference type="KEGG" id="sact:DMT42_01460"/>
<proteinExistence type="predicted"/>
<gene>
    <name evidence="2" type="ORF">DMT42_01460</name>
</gene>
<feature type="region of interest" description="Disordered" evidence="1">
    <location>
        <begin position="1"/>
        <end position="61"/>
    </location>
</feature>
<dbReference type="Pfam" id="PF10009">
    <property type="entry name" value="DUF2252"/>
    <property type="match status" value="1"/>
</dbReference>
<evidence type="ECO:0000313" key="3">
    <source>
        <dbReference type="Proteomes" id="UP000247634"/>
    </source>
</evidence>
<dbReference type="PANTHER" id="PTHR39441:SF1">
    <property type="entry name" value="DUF2252 DOMAIN-CONTAINING PROTEIN"/>
    <property type="match status" value="1"/>
</dbReference>
<accession>A0A2U9NVJ4</accession>
<keyword evidence="3" id="KW-1185">Reference proteome</keyword>
<name>A0A2U9NVJ4_STRAS</name>
<feature type="compositionally biased region" description="Polar residues" evidence="1">
    <location>
        <begin position="13"/>
        <end position="22"/>
    </location>
</feature>
<dbReference type="EMBL" id="CP029788">
    <property type="protein sequence ID" value="AWT41124.1"/>
    <property type="molecule type" value="Genomic_DNA"/>
</dbReference>
<reference evidence="2 3" key="1">
    <citation type="submission" date="2018-06" db="EMBL/GenBank/DDBJ databases">
        <title>The complete genome sequence of a nosiheptide producer Streptomyces actuosus ATCC 25421: deducing the ability of producing a new class III lantibiotics.</title>
        <authorList>
            <person name="Liu W."/>
            <person name="Sun F."/>
            <person name="Hu Y."/>
        </authorList>
    </citation>
    <scope>NUCLEOTIDE SEQUENCE [LARGE SCALE GENOMIC DNA]</scope>
    <source>
        <strain evidence="2 3">ATCC 25421</strain>
    </source>
</reference>
<protein>
    <submittedName>
        <fullName evidence="2">DUF2252 domain-containing protein</fullName>
    </submittedName>
</protein>
<dbReference type="AlphaFoldDB" id="A0A2U9NVJ4"/>
<organism evidence="2 3">
    <name type="scientific">Streptomyces actuosus</name>
    <dbReference type="NCBI Taxonomy" id="1885"/>
    <lineage>
        <taxon>Bacteria</taxon>
        <taxon>Bacillati</taxon>
        <taxon>Actinomycetota</taxon>
        <taxon>Actinomycetes</taxon>
        <taxon>Kitasatosporales</taxon>
        <taxon>Streptomycetaceae</taxon>
        <taxon>Streptomyces</taxon>
    </lineage>
</organism>
<evidence type="ECO:0000313" key="2">
    <source>
        <dbReference type="EMBL" id="AWT41124.1"/>
    </source>
</evidence>
<evidence type="ECO:0000256" key="1">
    <source>
        <dbReference type="SAM" id="MobiDB-lite"/>
    </source>
</evidence>
<dbReference type="PANTHER" id="PTHR39441">
    <property type="entry name" value="DUF2252 DOMAIN-CONTAINING PROTEIN"/>
    <property type="match status" value="1"/>
</dbReference>
<sequence>MTSSSGLPAVWPATSTPRSRPVSTAPRHPGESTPVPPASEDPAARGRAARDAVPLSLHGDWTPSPRRRDLVAMLEEEAAPRIPELVPIRYTRMSGSLSAFYRGTPAVMAADLAAVPDTGLVAQLSGDAHLSNFGLFASPERRLVFDLDDFDETLPGPFEWDVKRLAASLVVAAYDNDTPQDTARDIAAEAARGYRVHLRELAEAGELDVWYEHIAADDLLQDIHNSLQRARLHRTLDRARQTDSSKAIAKLTEPGPDGTPRFVHDPPLIEPVDEPGRAVVEEVFADYRASLSPAQARLLDRYRIVDAALKVVGIGSVGTRCFVLLLQGRAVGELLLLQAKEAEPSVLAPHVNVPVAHEGQRVVEGQRLLQAFGDIFLGWSTGPTGRHFYWRQLLDMKGSATVQGMSAGLMHRYAGLCGRALARGHARSGDRVAVAAYLGDDPSFEEAVADFALAYARQTREDFTTFTEAIGDGRLPVAPS</sequence>
<dbReference type="InterPro" id="IPR018721">
    <property type="entry name" value="DUF2252"/>
</dbReference>
<dbReference type="OrthoDB" id="1491115at2"/>